<sequence length="193" mass="22490">MYQNYVELKNQMEQVKAEKEELARAFKAKEIDLGLEEYYAQMQDLQLKENQSKASVEEYRKEHKLEISREMLKSYFGYELNPEYIKSIRPDGMAMQVDVKEEKSIKQLDNEIFSCLKRAREMFQKHEIDEFTYTEILSAVATVKKDIYQTLGVKDETKEANASMQHSGGPSLPLVLGLILLIVVIGVCWFLLF</sequence>
<keyword evidence="1" id="KW-0175">Coiled coil</keyword>
<evidence type="ECO:0000313" key="4">
    <source>
        <dbReference type="Proteomes" id="UP000824087"/>
    </source>
</evidence>
<evidence type="ECO:0000256" key="2">
    <source>
        <dbReference type="SAM" id="Phobius"/>
    </source>
</evidence>
<dbReference type="Proteomes" id="UP000824087">
    <property type="component" value="Unassembled WGS sequence"/>
</dbReference>
<feature type="coiled-coil region" evidence="1">
    <location>
        <begin position="5"/>
        <end position="62"/>
    </location>
</feature>
<dbReference type="EMBL" id="DVML01000007">
    <property type="protein sequence ID" value="HIU22177.1"/>
    <property type="molecule type" value="Genomic_DNA"/>
</dbReference>
<feature type="transmembrane region" description="Helical" evidence="2">
    <location>
        <begin position="172"/>
        <end position="192"/>
    </location>
</feature>
<accession>A0A9D1L3N2</accession>
<name>A0A9D1L3N2_9BACT</name>
<comment type="caution">
    <text evidence="3">The sequence shown here is derived from an EMBL/GenBank/DDBJ whole genome shotgun (WGS) entry which is preliminary data.</text>
</comment>
<gene>
    <name evidence="3" type="ORF">IAD49_01210</name>
</gene>
<evidence type="ECO:0000256" key="1">
    <source>
        <dbReference type="SAM" id="Coils"/>
    </source>
</evidence>
<evidence type="ECO:0000313" key="3">
    <source>
        <dbReference type="EMBL" id="HIU22177.1"/>
    </source>
</evidence>
<protein>
    <submittedName>
        <fullName evidence="3">Uncharacterized protein</fullName>
    </submittedName>
</protein>
<keyword evidence="2" id="KW-1133">Transmembrane helix</keyword>
<keyword evidence="2" id="KW-0472">Membrane</keyword>
<reference evidence="3" key="1">
    <citation type="submission" date="2020-10" db="EMBL/GenBank/DDBJ databases">
        <authorList>
            <person name="Gilroy R."/>
        </authorList>
    </citation>
    <scope>NUCLEOTIDE SEQUENCE</scope>
    <source>
        <strain evidence="3">CHK197-8231</strain>
    </source>
</reference>
<reference evidence="3" key="2">
    <citation type="journal article" date="2021" name="PeerJ">
        <title>Extensive microbial diversity within the chicken gut microbiome revealed by metagenomics and culture.</title>
        <authorList>
            <person name="Gilroy R."/>
            <person name="Ravi A."/>
            <person name="Getino M."/>
            <person name="Pursley I."/>
            <person name="Horton D.L."/>
            <person name="Alikhan N.F."/>
            <person name="Baker D."/>
            <person name="Gharbi K."/>
            <person name="Hall N."/>
            <person name="Watson M."/>
            <person name="Adriaenssens E.M."/>
            <person name="Foster-Nyarko E."/>
            <person name="Jarju S."/>
            <person name="Secka A."/>
            <person name="Antonio M."/>
            <person name="Oren A."/>
            <person name="Chaudhuri R.R."/>
            <person name="La Ragione R."/>
            <person name="Hildebrand F."/>
            <person name="Pallen M.J."/>
        </authorList>
    </citation>
    <scope>NUCLEOTIDE SEQUENCE</scope>
    <source>
        <strain evidence="3">CHK197-8231</strain>
    </source>
</reference>
<proteinExistence type="predicted"/>
<keyword evidence="2" id="KW-0812">Transmembrane</keyword>
<organism evidence="3 4">
    <name type="scientific">Candidatus Fimihabitans intestinipullorum</name>
    <dbReference type="NCBI Taxonomy" id="2840820"/>
    <lineage>
        <taxon>Bacteria</taxon>
        <taxon>Bacillati</taxon>
        <taxon>Mycoplasmatota</taxon>
        <taxon>Mycoplasmatota incertae sedis</taxon>
        <taxon>Candidatus Fimihabitans</taxon>
    </lineage>
</organism>
<dbReference type="AlphaFoldDB" id="A0A9D1L3N2"/>